<dbReference type="EMBL" id="JAUYVI010000002">
    <property type="protein sequence ID" value="MDQ7247286.1"/>
    <property type="molecule type" value="Genomic_DNA"/>
</dbReference>
<accession>A0ABU0YJQ5</accession>
<keyword evidence="2" id="KW-1185">Reference proteome</keyword>
<evidence type="ECO:0000313" key="2">
    <source>
        <dbReference type="Proteomes" id="UP001230156"/>
    </source>
</evidence>
<evidence type="ECO:0000313" key="1">
    <source>
        <dbReference type="EMBL" id="MDQ7247286.1"/>
    </source>
</evidence>
<reference evidence="2" key="1">
    <citation type="submission" date="2023-08" db="EMBL/GenBank/DDBJ databases">
        <title>Rhodospirillaceae gen. nov., a novel taxon isolated from the Yangtze River Yuezi River estuary sludge.</title>
        <authorList>
            <person name="Ruan L."/>
        </authorList>
    </citation>
    <scope>NUCLEOTIDE SEQUENCE [LARGE SCALE GENOMIC DNA]</scope>
    <source>
        <strain evidence="2">R-7</strain>
    </source>
</reference>
<comment type="caution">
    <text evidence="1">The sequence shown here is derived from an EMBL/GenBank/DDBJ whole genome shotgun (WGS) entry which is preliminary data.</text>
</comment>
<proteinExistence type="predicted"/>
<dbReference type="RefSeq" id="WP_379954687.1">
    <property type="nucleotide sequence ID" value="NZ_JAUYVI010000002.1"/>
</dbReference>
<dbReference type="Proteomes" id="UP001230156">
    <property type="component" value="Unassembled WGS sequence"/>
</dbReference>
<protein>
    <submittedName>
        <fullName evidence="1">Uncharacterized protein</fullName>
    </submittedName>
</protein>
<gene>
    <name evidence="1" type="ORF">Q8A70_06395</name>
</gene>
<organism evidence="1 2">
    <name type="scientific">Dongia sedimenti</name>
    <dbReference type="NCBI Taxonomy" id="3064282"/>
    <lineage>
        <taxon>Bacteria</taxon>
        <taxon>Pseudomonadati</taxon>
        <taxon>Pseudomonadota</taxon>
        <taxon>Alphaproteobacteria</taxon>
        <taxon>Rhodospirillales</taxon>
        <taxon>Dongiaceae</taxon>
        <taxon>Dongia</taxon>
    </lineage>
</organism>
<name>A0ABU0YJQ5_9PROT</name>
<sequence length="67" mass="6948">MADPALDPAMMAKLASALSFICGADHPCTVALKKAAESGAAADAKKAHALFKKLEHSKRAAALNMLR</sequence>